<dbReference type="GO" id="GO:0000324">
    <property type="term" value="C:fungal-type vacuole"/>
    <property type="evidence" value="ECO:0007669"/>
    <property type="project" value="TreeGrafter"/>
</dbReference>
<protein>
    <recommendedName>
        <fullName evidence="6">Carboxypeptidase</fullName>
        <ecNumber evidence="6">3.4.16.-</ecNumber>
    </recommendedName>
</protein>
<evidence type="ECO:0000256" key="5">
    <source>
        <dbReference type="ARBA" id="ARBA00023180"/>
    </source>
</evidence>
<reference evidence="8 9" key="1">
    <citation type="submission" date="2017-04" db="EMBL/GenBank/DDBJ databases">
        <title>Draft genome sequence of Tuber borchii Vittad., a whitish edible truffle.</title>
        <authorList>
            <consortium name="DOE Joint Genome Institute"/>
            <person name="Murat C."/>
            <person name="Kuo A."/>
            <person name="Barry K.W."/>
            <person name="Clum A."/>
            <person name="Dockter R.B."/>
            <person name="Fauchery L."/>
            <person name="Iotti M."/>
            <person name="Kohler A."/>
            <person name="Labutti K."/>
            <person name="Lindquist E.A."/>
            <person name="Lipzen A."/>
            <person name="Ohm R.A."/>
            <person name="Wang M."/>
            <person name="Grigoriev I.V."/>
            <person name="Zambonelli A."/>
            <person name="Martin F.M."/>
        </authorList>
    </citation>
    <scope>NUCLEOTIDE SEQUENCE [LARGE SCALE GENOMIC DNA]</scope>
    <source>
        <strain evidence="8 9">Tbo3840</strain>
    </source>
</reference>
<dbReference type="AlphaFoldDB" id="A0A2T6ZQ52"/>
<dbReference type="GO" id="GO:0004185">
    <property type="term" value="F:serine-type carboxypeptidase activity"/>
    <property type="evidence" value="ECO:0007669"/>
    <property type="project" value="UniProtKB-UniRule"/>
</dbReference>
<keyword evidence="2 6" id="KW-0121">Carboxypeptidase</keyword>
<dbReference type="PROSITE" id="PS00131">
    <property type="entry name" value="CARBOXYPEPT_SER_SER"/>
    <property type="match status" value="1"/>
</dbReference>
<dbReference type="EC" id="3.4.16.-" evidence="6"/>
<sequence length="704" mass="76845">MAPLKGLATSILMFGLSFPFALAAQGYPPPVRDQKEIRSPHNPNVYIRYKNPTSEICRTASTKQKQFAGHIHLPPLTLSPVQQNYPINTFFWFVEAQEKPESAPLTIWLNGGPGSSSLIGMFAELGPCEAVPVNRNSITTRARPFSWDKTSNMLFIDQPNQVGLSFDVPTNGTVALLDPNGSYRPNTTAPKNTKYYGDLGYTDEEFANLEDYSDVIYRIALLNGTFPSGNKEFTTNTTEISAMSAWHFLQAWLVDFPQYNPNSTGINLFAESYGGKYGPKFSAYFEEQNEKRETGELSKNNTVELHLESLGIINGCVDSAIQTPWYPKYANANPYGIKIISDKVRDAALNDYSKPDGCLARIQKCRSLLKESDPQSFGDSDTVNRACGDADTYCNYIRDVYRTSGRGFYDIASDRKDPFPYYYYLEYLNNATVQQAIGTPVNYTQSNAYVYGAFDSTGDFVRGGEVEDIAYLLGRGVKVSLIYGDRDYICNYMGGEAVSLAVDYPDKAAFQAAGYEDIRINSSYVGGQVRQHGNFSFVRVYQAGHLVPSYQPETAYVIFDRMIRGVSIATGNEITRSGSNVYSTTGPPNTNTTLRAPNRSPPVCFVRETATCSIDQIFMIAGGKGVIYNGVLYNSSSEYSIPPGLGIGAGNSGDGGGSSGGTQKENTTSEDAGEEGGGSAVTLGARRASLLALALALAICVGNL</sequence>
<accession>A0A2T6ZQ52</accession>
<dbReference type="InterPro" id="IPR033124">
    <property type="entry name" value="Ser_caboxypep_his_AS"/>
</dbReference>
<comment type="similarity">
    <text evidence="1 6">Belongs to the peptidase S10 family.</text>
</comment>
<name>A0A2T6ZQ52_TUBBO</name>
<gene>
    <name evidence="8" type="ORF">B9Z19DRAFT_1128133</name>
</gene>
<dbReference type="PANTHER" id="PTHR11802">
    <property type="entry name" value="SERINE PROTEASE FAMILY S10 SERINE CARBOXYPEPTIDASE"/>
    <property type="match status" value="1"/>
</dbReference>
<dbReference type="Proteomes" id="UP000244722">
    <property type="component" value="Unassembled WGS sequence"/>
</dbReference>
<dbReference type="Pfam" id="PF00450">
    <property type="entry name" value="Peptidase_S10"/>
    <property type="match status" value="2"/>
</dbReference>
<evidence type="ECO:0000256" key="2">
    <source>
        <dbReference type="ARBA" id="ARBA00022645"/>
    </source>
</evidence>
<feature type="compositionally biased region" description="Gly residues" evidence="7">
    <location>
        <begin position="650"/>
        <end position="660"/>
    </location>
</feature>
<evidence type="ECO:0000256" key="3">
    <source>
        <dbReference type="ARBA" id="ARBA00022670"/>
    </source>
</evidence>
<evidence type="ECO:0000256" key="1">
    <source>
        <dbReference type="ARBA" id="ARBA00009431"/>
    </source>
</evidence>
<keyword evidence="3 6" id="KW-0645">Protease</keyword>
<dbReference type="InterPro" id="IPR018202">
    <property type="entry name" value="Ser_caboxypep_ser_AS"/>
</dbReference>
<evidence type="ECO:0000256" key="4">
    <source>
        <dbReference type="ARBA" id="ARBA00022801"/>
    </source>
</evidence>
<dbReference type="STRING" id="42251.A0A2T6ZQ52"/>
<dbReference type="PRINTS" id="PR00724">
    <property type="entry name" value="CRBOXYPTASEC"/>
</dbReference>
<evidence type="ECO:0000256" key="7">
    <source>
        <dbReference type="SAM" id="MobiDB-lite"/>
    </source>
</evidence>
<dbReference type="InterPro" id="IPR029058">
    <property type="entry name" value="AB_hydrolase_fold"/>
</dbReference>
<dbReference type="SUPFAM" id="SSF53474">
    <property type="entry name" value="alpha/beta-Hydrolases"/>
    <property type="match status" value="1"/>
</dbReference>
<dbReference type="GO" id="GO:0006508">
    <property type="term" value="P:proteolysis"/>
    <property type="evidence" value="ECO:0007669"/>
    <property type="project" value="UniProtKB-KW"/>
</dbReference>
<comment type="caution">
    <text evidence="8">The sequence shown here is derived from an EMBL/GenBank/DDBJ whole genome shotgun (WGS) entry which is preliminary data.</text>
</comment>
<proteinExistence type="inferred from homology"/>
<evidence type="ECO:0000256" key="6">
    <source>
        <dbReference type="RuleBase" id="RU361156"/>
    </source>
</evidence>
<evidence type="ECO:0000313" key="8">
    <source>
        <dbReference type="EMBL" id="PUU77596.1"/>
    </source>
</evidence>
<dbReference type="EMBL" id="NESQ01000148">
    <property type="protein sequence ID" value="PUU77596.1"/>
    <property type="molecule type" value="Genomic_DNA"/>
</dbReference>
<keyword evidence="6" id="KW-0732">Signal</keyword>
<dbReference type="PROSITE" id="PS00560">
    <property type="entry name" value="CARBOXYPEPT_SER_HIS"/>
    <property type="match status" value="1"/>
</dbReference>
<feature type="signal peptide" evidence="6">
    <location>
        <begin position="1"/>
        <end position="23"/>
    </location>
</feature>
<dbReference type="PANTHER" id="PTHR11802:SF404">
    <property type="entry name" value="CARBOXYPEPTIDASE"/>
    <property type="match status" value="1"/>
</dbReference>
<keyword evidence="4 6" id="KW-0378">Hydrolase</keyword>
<dbReference type="OrthoDB" id="443318at2759"/>
<organism evidence="8 9">
    <name type="scientific">Tuber borchii</name>
    <name type="common">White truffle</name>
    <dbReference type="NCBI Taxonomy" id="42251"/>
    <lineage>
        <taxon>Eukaryota</taxon>
        <taxon>Fungi</taxon>
        <taxon>Dikarya</taxon>
        <taxon>Ascomycota</taxon>
        <taxon>Pezizomycotina</taxon>
        <taxon>Pezizomycetes</taxon>
        <taxon>Pezizales</taxon>
        <taxon>Tuberaceae</taxon>
        <taxon>Tuber</taxon>
    </lineage>
</organism>
<feature type="region of interest" description="Disordered" evidence="7">
    <location>
        <begin position="650"/>
        <end position="679"/>
    </location>
</feature>
<dbReference type="Gene3D" id="3.40.50.1820">
    <property type="entry name" value="alpha/beta hydrolase"/>
    <property type="match status" value="1"/>
</dbReference>
<keyword evidence="5" id="KW-0325">Glycoprotein</keyword>
<keyword evidence="9" id="KW-1185">Reference proteome</keyword>
<dbReference type="InterPro" id="IPR001563">
    <property type="entry name" value="Peptidase_S10"/>
</dbReference>
<evidence type="ECO:0000313" key="9">
    <source>
        <dbReference type="Proteomes" id="UP000244722"/>
    </source>
</evidence>
<feature type="chain" id="PRO_5015370236" description="Carboxypeptidase" evidence="6">
    <location>
        <begin position="24"/>
        <end position="704"/>
    </location>
</feature>